<proteinExistence type="predicted"/>
<dbReference type="Proteomes" id="UP000006546">
    <property type="component" value="Chromosome"/>
</dbReference>
<dbReference type="AlphaFoldDB" id="F4LPZ9"/>
<dbReference type="SUPFAM" id="SSF143011">
    <property type="entry name" value="RelE-like"/>
    <property type="match status" value="1"/>
</dbReference>
<dbReference type="HOGENOM" id="CLU_2811172_0_0_12"/>
<sequence length="67" mass="7763">MSMMSPMVYRIAATKRFDKDYAKLSTPDRKLAKAIINRLANDEILEPKYKDALLLTAFRINSHSELF</sequence>
<evidence type="ECO:0000313" key="2">
    <source>
        <dbReference type="Proteomes" id="UP000006546"/>
    </source>
</evidence>
<dbReference type="EMBL" id="CP002696">
    <property type="protein sequence ID" value="AEE17077.1"/>
    <property type="molecule type" value="Genomic_DNA"/>
</dbReference>
<name>F4LPZ9_TREBD</name>
<protein>
    <submittedName>
        <fullName evidence="1">Uncharacterized protein</fullName>
    </submittedName>
</protein>
<evidence type="ECO:0000313" key="1">
    <source>
        <dbReference type="EMBL" id="AEE17077.1"/>
    </source>
</evidence>
<dbReference type="KEGG" id="tbe:Trebr_1655"/>
<dbReference type="Gene3D" id="3.30.2310.20">
    <property type="entry name" value="RelE-like"/>
    <property type="match status" value="1"/>
</dbReference>
<reference evidence="2" key="1">
    <citation type="submission" date="2011-04" db="EMBL/GenBank/DDBJ databases">
        <title>The complete genome of Treponema brennaborense DSM 12168.</title>
        <authorList>
            <person name="Lucas S."/>
            <person name="Han J."/>
            <person name="Lapidus A."/>
            <person name="Bruce D."/>
            <person name="Goodwin L."/>
            <person name="Pitluck S."/>
            <person name="Peters L."/>
            <person name="Kyrpides N."/>
            <person name="Mavromatis K."/>
            <person name="Ivanova N."/>
            <person name="Mikhailova N."/>
            <person name="Pagani I."/>
            <person name="Teshima H."/>
            <person name="Detter J.C."/>
            <person name="Tapia R."/>
            <person name="Han C."/>
            <person name="Land M."/>
            <person name="Hauser L."/>
            <person name="Markowitz V."/>
            <person name="Cheng J.-F."/>
            <person name="Hugenholtz P."/>
            <person name="Woyke T."/>
            <person name="Wu D."/>
            <person name="Gronow S."/>
            <person name="Wellnitz S."/>
            <person name="Brambilla E."/>
            <person name="Klenk H.-P."/>
            <person name="Eisen J.A."/>
        </authorList>
    </citation>
    <scope>NUCLEOTIDE SEQUENCE [LARGE SCALE GENOMIC DNA]</scope>
    <source>
        <strain evidence="2">DSM 12168 / CIP 105900 / DD5/3</strain>
    </source>
</reference>
<gene>
    <name evidence="1" type="ordered locus">Trebr_1655</name>
</gene>
<keyword evidence="2" id="KW-1185">Reference proteome</keyword>
<organism evidence="1 2">
    <name type="scientific">Treponema brennaborense (strain DSM 12168 / CIP 105900 / DD5/3)</name>
    <dbReference type="NCBI Taxonomy" id="906968"/>
    <lineage>
        <taxon>Bacteria</taxon>
        <taxon>Pseudomonadati</taxon>
        <taxon>Spirochaetota</taxon>
        <taxon>Spirochaetia</taxon>
        <taxon>Spirochaetales</taxon>
        <taxon>Treponemataceae</taxon>
        <taxon>Treponema</taxon>
    </lineage>
</organism>
<dbReference type="InterPro" id="IPR035093">
    <property type="entry name" value="RelE/ParE_toxin_dom_sf"/>
</dbReference>
<accession>F4LPZ9</accession>
<dbReference type="STRING" id="906968.Trebr_1655"/>